<name>A0A2K8KKG1_9GAMM</name>
<evidence type="ECO:0000256" key="1">
    <source>
        <dbReference type="ARBA" id="ARBA00000971"/>
    </source>
</evidence>
<dbReference type="OrthoDB" id="9808891at2"/>
<gene>
    <name evidence="12" type="primary">slyD</name>
    <name evidence="12" type="ORF">REIFOR_00155</name>
</gene>
<dbReference type="KEGG" id="rfo:REIFOR_00155"/>
<dbReference type="EMBL" id="CP011797">
    <property type="protein sequence ID" value="ATX75332.1"/>
    <property type="molecule type" value="Genomic_DNA"/>
</dbReference>
<dbReference type="Proteomes" id="UP000229757">
    <property type="component" value="Chromosome"/>
</dbReference>
<dbReference type="PROSITE" id="PS50059">
    <property type="entry name" value="FKBP_PPIASE"/>
    <property type="match status" value="1"/>
</dbReference>
<dbReference type="EC" id="5.2.1.8" evidence="10"/>
<dbReference type="InterPro" id="IPR001179">
    <property type="entry name" value="PPIase_FKBP_dom"/>
</dbReference>
<dbReference type="PANTHER" id="PTHR47861:SF3">
    <property type="entry name" value="FKBP-TYPE PEPTIDYL-PROLYL CIS-TRANS ISOMERASE SLYD"/>
    <property type="match status" value="1"/>
</dbReference>
<evidence type="ECO:0000256" key="7">
    <source>
        <dbReference type="ARBA" id="ARBA00023235"/>
    </source>
</evidence>
<evidence type="ECO:0000256" key="9">
    <source>
        <dbReference type="PROSITE-ProRule" id="PRU00277"/>
    </source>
</evidence>
<keyword evidence="5 9" id="KW-0697">Rotamase</keyword>
<dbReference type="SUPFAM" id="SSF54534">
    <property type="entry name" value="FKBP-like"/>
    <property type="match status" value="1"/>
</dbReference>
<dbReference type="AlphaFoldDB" id="A0A2K8KKG1"/>
<comment type="catalytic activity">
    <reaction evidence="1 9 10">
        <text>[protein]-peptidylproline (omega=180) = [protein]-peptidylproline (omega=0)</text>
        <dbReference type="Rhea" id="RHEA:16237"/>
        <dbReference type="Rhea" id="RHEA-COMP:10747"/>
        <dbReference type="Rhea" id="RHEA-COMP:10748"/>
        <dbReference type="ChEBI" id="CHEBI:83833"/>
        <dbReference type="ChEBI" id="CHEBI:83834"/>
        <dbReference type="EC" id="5.2.1.8"/>
    </reaction>
</comment>
<dbReference type="InterPro" id="IPR046357">
    <property type="entry name" value="PPIase_dom_sf"/>
</dbReference>
<evidence type="ECO:0000256" key="6">
    <source>
        <dbReference type="ARBA" id="ARBA00023186"/>
    </source>
</evidence>
<keyword evidence="7 9" id="KW-0413">Isomerase</keyword>
<evidence type="ECO:0000256" key="3">
    <source>
        <dbReference type="ARBA" id="ARBA00006577"/>
    </source>
</evidence>
<feature type="domain" description="PPIase FKBP-type" evidence="11">
    <location>
        <begin position="6"/>
        <end position="79"/>
    </location>
</feature>
<dbReference type="Pfam" id="PF00254">
    <property type="entry name" value="FKBP_C"/>
    <property type="match status" value="1"/>
</dbReference>
<dbReference type="Gene3D" id="3.10.50.40">
    <property type="match status" value="1"/>
</dbReference>
<comment type="similarity">
    <text evidence="3 10">Belongs to the FKBP-type PPIase family.</text>
</comment>
<evidence type="ECO:0000256" key="8">
    <source>
        <dbReference type="ARBA" id="ARBA00037071"/>
    </source>
</evidence>
<evidence type="ECO:0000259" key="11">
    <source>
        <dbReference type="PROSITE" id="PS50059"/>
    </source>
</evidence>
<protein>
    <recommendedName>
        <fullName evidence="10">Peptidyl-prolyl cis-trans isomerase</fullName>
        <ecNumber evidence="10">5.2.1.8</ecNumber>
    </recommendedName>
</protein>
<organism evidence="12 13">
    <name type="scientific">Reinekea forsetii</name>
    <dbReference type="NCBI Taxonomy" id="1336806"/>
    <lineage>
        <taxon>Bacteria</taxon>
        <taxon>Pseudomonadati</taxon>
        <taxon>Pseudomonadota</taxon>
        <taxon>Gammaproteobacteria</taxon>
        <taxon>Oceanospirillales</taxon>
        <taxon>Saccharospirillaceae</taxon>
        <taxon>Reinekea</taxon>
    </lineage>
</organism>
<dbReference type="RefSeq" id="WP_100255746.1">
    <property type="nucleotide sequence ID" value="NZ_CP011797.1"/>
</dbReference>
<dbReference type="GO" id="GO:0042026">
    <property type="term" value="P:protein refolding"/>
    <property type="evidence" value="ECO:0007669"/>
    <property type="project" value="UniProtKB-ARBA"/>
</dbReference>
<evidence type="ECO:0000313" key="12">
    <source>
        <dbReference type="EMBL" id="ATX75332.1"/>
    </source>
</evidence>
<dbReference type="PANTHER" id="PTHR47861">
    <property type="entry name" value="FKBP-TYPE PEPTIDYL-PROLYL CIS-TRANS ISOMERASE SLYD"/>
    <property type="match status" value="1"/>
</dbReference>
<accession>A0A2K8KKG1</accession>
<keyword evidence="4" id="KW-0963">Cytoplasm</keyword>
<dbReference type="GO" id="GO:0005737">
    <property type="term" value="C:cytoplasm"/>
    <property type="evidence" value="ECO:0007669"/>
    <property type="project" value="UniProtKB-SubCell"/>
</dbReference>
<evidence type="ECO:0000256" key="5">
    <source>
        <dbReference type="ARBA" id="ARBA00023110"/>
    </source>
</evidence>
<keyword evidence="13" id="KW-1185">Reference proteome</keyword>
<proteinExistence type="inferred from homology"/>
<keyword evidence="6" id="KW-0143">Chaperone</keyword>
<dbReference type="GO" id="GO:0003755">
    <property type="term" value="F:peptidyl-prolyl cis-trans isomerase activity"/>
    <property type="evidence" value="ECO:0007669"/>
    <property type="project" value="UniProtKB-UniRule"/>
</dbReference>
<evidence type="ECO:0000313" key="13">
    <source>
        <dbReference type="Proteomes" id="UP000229757"/>
    </source>
</evidence>
<evidence type="ECO:0000256" key="2">
    <source>
        <dbReference type="ARBA" id="ARBA00004496"/>
    </source>
</evidence>
<sequence>MLISKNSVVEFHYVMSEAATEIESSHSGEPMTILIGHNNMLAGVELALMGKAGGDKVEVSLTPLEAYGEVQADAFQRIPIKHLQGARKWLPGMTATVESNQGRKQVTLVKVGRFNVDCDMNHPLAGKTLSFAIEIVSVRDASSDELGHGHVHGKGGVHHD</sequence>
<evidence type="ECO:0000256" key="4">
    <source>
        <dbReference type="ARBA" id="ARBA00022490"/>
    </source>
</evidence>
<comment type="subcellular location">
    <subcellularLocation>
        <location evidence="2">Cytoplasm</location>
    </subcellularLocation>
</comment>
<evidence type="ECO:0000256" key="10">
    <source>
        <dbReference type="RuleBase" id="RU003915"/>
    </source>
</evidence>
<comment type="function">
    <text evidence="8">Also involved in hydrogenase metallocenter assembly, probably by participating in the nickel insertion step. This function in hydrogenase biosynthesis requires chaperone activity and the presence of the metal-binding domain, but not PPIase activity.</text>
</comment>
<reference evidence="12 13" key="1">
    <citation type="journal article" date="2017" name="Environ. Microbiol.">
        <title>Genomic and physiological analyses of 'Reinekea forsetii' reveal a versatile opportunistic lifestyle during spring algae blooms.</title>
        <authorList>
            <person name="Avci B."/>
            <person name="Hahnke R.L."/>
            <person name="Chafee M."/>
            <person name="Fischer T."/>
            <person name="Gruber-Vodicka H."/>
            <person name="Tegetmeyer H.E."/>
            <person name="Harder J."/>
            <person name="Fuchs B.M."/>
            <person name="Amann R.I."/>
            <person name="Teeling H."/>
        </authorList>
    </citation>
    <scope>NUCLEOTIDE SEQUENCE [LARGE SCALE GENOMIC DNA]</scope>
    <source>
        <strain evidence="12 13">Hel1_31_D35</strain>
    </source>
</reference>